<comment type="similarity">
    <text evidence="1">Belongs to the class-I fumarase family.</text>
</comment>
<dbReference type="Proteomes" id="UP000256329">
    <property type="component" value="Unassembled WGS sequence"/>
</dbReference>
<evidence type="ECO:0000256" key="2">
    <source>
        <dbReference type="ARBA" id="ARBA00022485"/>
    </source>
</evidence>
<gene>
    <name evidence="8" type="ORF">DXX99_01910</name>
</gene>
<feature type="domain" description="Fe-S hydro-lyase tartrate dehydratase alpha-type catalytic" evidence="7">
    <location>
        <begin position="11"/>
        <end position="277"/>
    </location>
</feature>
<name>A0A3D8P854_9THEO</name>
<dbReference type="EMBL" id="QSLN01000001">
    <property type="protein sequence ID" value="RDV84818.1"/>
    <property type="molecule type" value="Genomic_DNA"/>
</dbReference>
<dbReference type="InterPro" id="IPR051208">
    <property type="entry name" value="Class-I_Fumarase/Tartrate_DH"/>
</dbReference>
<dbReference type="NCBIfam" id="NF004885">
    <property type="entry name" value="PRK06246.1"/>
    <property type="match status" value="1"/>
</dbReference>
<dbReference type="Pfam" id="PF05681">
    <property type="entry name" value="Fumerase"/>
    <property type="match status" value="1"/>
</dbReference>
<sequence>MREIAATEVTATVARLFREANLYLPPDVKEALKRARERESFPRAREILSRLLENALIAEKEGLPICQDTGIAVVFLEVGQEVRVVGKLEEAVHEGVREGFRQGYLRASVVRHPLDRVNTGDSTPAVIHTRLVPGDRLKITVMPKGAGSENMGMVKVLRPADGREGVKRLVLETVQRAGPNACPPLVVGVGIGGTVEKAALLAKEAVLRPVGSRHPHPLEAELEEELLEAINCLGIGPLGLGGDTTALAVHVATYPCHIASLPVAVNLSCHATRHRTAVL</sequence>
<dbReference type="GO" id="GO:0016829">
    <property type="term" value="F:lyase activity"/>
    <property type="evidence" value="ECO:0007669"/>
    <property type="project" value="UniProtKB-KW"/>
</dbReference>
<keyword evidence="2" id="KW-0004">4Fe-4S</keyword>
<evidence type="ECO:0000256" key="1">
    <source>
        <dbReference type="ARBA" id="ARBA00008876"/>
    </source>
</evidence>
<evidence type="ECO:0000256" key="6">
    <source>
        <dbReference type="ARBA" id="ARBA00023239"/>
    </source>
</evidence>
<dbReference type="PANTHER" id="PTHR30389">
    <property type="entry name" value="FUMARATE HYDRATASE-RELATED"/>
    <property type="match status" value="1"/>
</dbReference>
<dbReference type="InterPro" id="IPR004646">
    <property type="entry name" value="Fe-S_hydro-lyase_TtdA-typ_cat"/>
</dbReference>
<keyword evidence="3" id="KW-0479">Metal-binding</keyword>
<keyword evidence="4" id="KW-0408">Iron</keyword>
<keyword evidence="9" id="KW-1185">Reference proteome</keyword>
<comment type="caution">
    <text evidence="8">The sequence shown here is derived from an EMBL/GenBank/DDBJ whole genome shotgun (WGS) entry which is preliminary data.</text>
</comment>
<keyword evidence="5" id="KW-0411">Iron-sulfur</keyword>
<keyword evidence="6" id="KW-0456">Lyase</keyword>
<accession>A0A3D8P854</accession>
<dbReference type="NCBIfam" id="TIGR00722">
    <property type="entry name" value="ttdA_fumA_fumB"/>
    <property type="match status" value="1"/>
</dbReference>
<evidence type="ECO:0000313" key="8">
    <source>
        <dbReference type="EMBL" id="RDV84818.1"/>
    </source>
</evidence>
<proteinExistence type="inferred from homology"/>
<dbReference type="PANTHER" id="PTHR30389:SF17">
    <property type="entry name" value="L(+)-TARTRATE DEHYDRATASE SUBUNIT ALPHA-RELATED"/>
    <property type="match status" value="1"/>
</dbReference>
<evidence type="ECO:0000259" key="7">
    <source>
        <dbReference type="Pfam" id="PF05681"/>
    </source>
</evidence>
<evidence type="ECO:0000256" key="5">
    <source>
        <dbReference type="ARBA" id="ARBA00023014"/>
    </source>
</evidence>
<protein>
    <submittedName>
        <fullName evidence="8">Fumarate hydratase</fullName>
    </submittedName>
</protein>
<organism evidence="8 9">
    <name type="scientific">Ammonifex thiophilus</name>
    <dbReference type="NCBI Taxonomy" id="444093"/>
    <lineage>
        <taxon>Bacteria</taxon>
        <taxon>Bacillati</taxon>
        <taxon>Bacillota</taxon>
        <taxon>Clostridia</taxon>
        <taxon>Thermoanaerobacterales</taxon>
        <taxon>Thermoanaerobacteraceae</taxon>
        <taxon>Ammonifex</taxon>
    </lineage>
</organism>
<evidence type="ECO:0000256" key="3">
    <source>
        <dbReference type="ARBA" id="ARBA00022723"/>
    </source>
</evidence>
<dbReference type="RefSeq" id="WP_115791812.1">
    <property type="nucleotide sequence ID" value="NZ_QSLN01000001.1"/>
</dbReference>
<dbReference type="AlphaFoldDB" id="A0A3D8P854"/>
<evidence type="ECO:0000313" key="9">
    <source>
        <dbReference type="Proteomes" id="UP000256329"/>
    </source>
</evidence>
<reference evidence="8 9" key="1">
    <citation type="submission" date="2018-08" db="EMBL/GenBank/DDBJ databases">
        <title>Form III RuBisCO-mediated autotrophy in Thermodesulfobium bacteria.</title>
        <authorList>
            <person name="Toshchakov S.V."/>
            <person name="Kublanov I.V."/>
            <person name="Frolov E."/>
            <person name="Bonch-Osmolovskaya E.A."/>
            <person name="Tourova T.P."/>
            <person name="Chernych N.A."/>
            <person name="Lebedinsky A.V."/>
        </authorList>
    </citation>
    <scope>NUCLEOTIDE SEQUENCE [LARGE SCALE GENOMIC DNA]</scope>
    <source>
        <strain evidence="8 9">SR</strain>
    </source>
</reference>
<dbReference type="GO" id="GO:0051539">
    <property type="term" value="F:4 iron, 4 sulfur cluster binding"/>
    <property type="evidence" value="ECO:0007669"/>
    <property type="project" value="UniProtKB-KW"/>
</dbReference>
<evidence type="ECO:0000256" key="4">
    <source>
        <dbReference type="ARBA" id="ARBA00023004"/>
    </source>
</evidence>
<dbReference type="GO" id="GO:0046872">
    <property type="term" value="F:metal ion binding"/>
    <property type="evidence" value="ECO:0007669"/>
    <property type="project" value="UniProtKB-KW"/>
</dbReference>
<dbReference type="OrthoDB" id="9798978at2"/>